<protein>
    <submittedName>
        <fullName evidence="1">Uncharacterized protein</fullName>
    </submittedName>
</protein>
<evidence type="ECO:0000313" key="1">
    <source>
        <dbReference type="EMBL" id="CZR64280.1"/>
    </source>
</evidence>
<dbReference type="OrthoDB" id="4851849at2759"/>
<dbReference type="Pfam" id="PF14441">
    <property type="entry name" value="OTT_1508_deam"/>
    <property type="match status" value="1"/>
</dbReference>
<proteinExistence type="predicted"/>
<sequence>MAIVTPDSAIRVKFHSNVVKLYQKTQEPSAPVNYRGRQYLSTEDYVLLHEEEQHLADGIAVLAHSKVSPNCVSAVMLEQSFNPPSLVVRLASNKTPSLPTVKELRNLLNITADYARAGKDSERYQARLLTQILTLSKDRLLVRLRSKHSTGDIWPPSKRANGTPLHKRIDGLLENISVLELNTGVEPLRGHLLLLRQSLIDTENATPDELMEALRVAVIQSWELSHLNGSRSLETQLQNLGATSDIYQNRIVLDIDKISRHFDICKDLMRFSRRSKSRAVFSDIRLEACTAPPTSIPPGSRVRCPVHGEVQLILYYEQHPTDHLPRCIGSSKSACFLCDRFIANHGRYHISHSHMHLHERWTVPMPLWMSPQQRARFEEILGAMNDELVRLLQEPRRIYTNSPESLAHMLILPEGAIASPTTTSIVSQAKLPSLKEITTPKASSSTLTLSTVTSSGLSLASVYYLDSLPLSINIRRATKLCTLLVHNISYIFDLEDVKFGQLQVSEHVDVQTDVSRINTRDLASDSDVAVRDEKDERMLTFCVHDNNRHELRIEIQWTNNRVQ</sequence>
<dbReference type="InterPro" id="IPR027796">
    <property type="entry name" value="OTT_1508_deam-like"/>
</dbReference>
<dbReference type="AlphaFoldDB" id="A0A1L7XGW8"/>
<accession>A0A1L7XGW8</accession>
<reference evidence="1 2" key="1">
    <citation type="submission" date="2016-03" db="EMBL/GenBank/DDBJ databases">
        <authorList>
            <person name="Ploux O."/>
        </authorList>
    </citation>
    <scope>NUCLEOTIDE SEQUENCE [LARGE SCALE GENOMIC DNA]</scope>
    <source>
        <strain evidence="1 2">UAMH 11012</strain>
    </source>
</reference>
<dbReference type="Proteomes" id="UP000184330">
    <property type="component" value="Unassembled WGS sequence"/>
</dbReference>
<dbReference type="EMBL" id="FJOG01000026">
    <property type="protein sequence ID" value="CZR64280.1"/>
    <property type="molecule type" value="Genomic_DNA"/>
</dbReference>
<organism evidence="1 2">
    <name type="scientific">Phialocephala subalpina</name>
    <dbReference type="NCBI Taxonomy" id="576137"/>
    <lineage>
        <taxon>Eukaryota</taxon>
        <taxon>Fungi</taxon>
        <taxon>Dikarya</taxon>
        <taxon>Ascomycota</taxon>
        <taxon>Pezizomycotina</taxon>
        <taxon>Leotiomycetes</taxon>
        <taxon>Helotiales</taxon>
        <taxon>Mollisiaceae</taxon>
        <taxon>Phialocephala</taxon>
        <taxon>Phialocephala fortinii species complex</taxon>
    </lineage>
</organism>
<gene>
    <name evidence="1" type="ORF">PAC_14178</name>
</gene>
<evidence type="ECO:0000313" key="2">
    <source>
        <dbReference type="Proteomes" id="UP000184330"/>
    </source>
</evidence>
<name>A0A1L7XGW8_9HELO</name>
<keyword evidence="2" id="KW-1185">Reference proteome</keyword>
<dbReference type="STRING" id="576137.A0A1L7XGW8"/>